<sequence>MKSNIELDRRKVLGTVGGLALAGSGLAAFTGSAAAQVSTSFKANNAGTVTTADGSIQKVLVDTSGTFSWSGLDSAAKTGMVTLEAKKKGSHPNNYTKVTSKSYSINGLDGERSFTLDQVDLTETFGDDHFESDDDGKKKTTGIDLRVSVTITTTGGNAHDAKAADTMYVGADNKAADANIQGESDASASSYDQLYSFDEGGHPNLDPETYLASDVVGAPLTVEVSYDDPVVYTFQLPAAFTSGSQDNLPVLLDANDNGTANYQAIYHASNGVSYQKNDGSGWSEVSSVSGLDISIDSAMETVTVSISRSLINSTYRLGFRLAYAGGGASGYDTLADSYPDGTNFAVCNVPRSEFRDETGGYFGPNWTSSEHFKTESL</sequence>
<dbReference type="KEGG" id="haxz:M0R88_12990"/>
<protein>
    <submittedName>
        <fullName evidence="1">Uncharacterized protein</fullName>
    </submittedName>
</protein>
<dbReference type="InterPro" id="IPR006311">
    <property type="entry name" value="TAT_signal"/>
</dbReference>
<dbReference type="EMBL" id="CP096658">
    <property type="protein sequence ID" value="UPV99435.1"/>
    <property type="molecule type" value="Genomic_DNA"/>
</dbReference>
<reference evidence="1" key="1">
    <citation type="submission" date="2022-04" db="EMBL/GenBank/DDBJ databases">
        <title>Diverse halophilic archaea isolated from saline environments.</title>
        <authorList>
            <person name="Cui H.-L."/>
        </authorList>
    </citation>
    <scope>NUCLEOTIDE SEQUENCE</scope>
    <source>
        <strain evidence="1">XZYJT40</strain>
    </source>
</reference>
<dbReference type="GeneID" id="72190787"/>
<dbReference type="RefSeq" id="WP_248653928.1">
    <property type="nucleotide sequence ID" value="NZ_CP096658.1"/>
</dbReference>
<dbReference type="PROSITE" id="PS51318">
    <property type="entry name" value="TAT"/>
    <property type="match status" value="1"/>
</dbReference>
<dbReference type="AlphaFoldDB" id="A0A8U0IFI2"/>
<dbReference type="Proteomes" id="UP000830434">
    <property type="component" value="Chromosome"/>
</dbReference>
<keyword evidence="2" id="KW-1185">Reference proteome</keyword>
<evidence type="ECO:0000313" key="2">
    <source>
        <dbReference type="Proteomes" id="UP000830434"/>
    </source>
</evidence>
<evidence type="ECO:0000313" key="1">
    <source>
        <dbReference type="EMBL" id="UPV99435.1"/>
    </source>
</evidence>
<accession>A0A8U0IFI2</accession>
<organism evidence="1 2">
    <name type="scientific">Halorussus gelatinilyticus</name>
    <dbReference type="NCBI Taxonomy" id="2937524"/>
    <lineage>
        <taxon>Archaea</taxon>
        <taxon>Methanobacteriati</taxon>
        <taxon>Methanobacteriota</taxon>
        <taxon>Stenosarchaea group</taxon>
        <taxon>Halobacteria</taxon>
        <taxon>Halobacteriales</taxon>
        <taxon>Haladaptataceae</taxon>
        <taxon>Halorussus</taxon>
    </lineage>
</organism>
<proteinExistence type="predicted"/>
<gene>
    <name evidence="1" type="ORF">M0R88_12990</name>
</gene>
<name>A0A8U0IFI2_9EURY</name>